<feature type="signal peptide" evidence="1">
    <location>
        <begin position="1"/>
        <end position="22"/>
    </location>
</feature>
<feature type="chain" id="PRO_5037018828" evidence="1">
    <location>
        <begin position="23"/>
        <end position="109"/>
    </location>
</feature>
<keyword evidence="2" id="KW-1185">Reference proteome</keyword>
<protein>
    <submittedName>
        <fullName evidence="3">Uncharacterized protein</fullName>
    </submittedName>
</protein>
<name>A0A914Q6Q8_9BILA</name>
<sequence>MEVKVICCVILIFTVSFDASMAQIAVDPVSGVPVAAASGVSPYNYGYSGAYGYYGYQGYGNPYYSYYSQAAAAQPAGVSSSGGGSNPAVSAAGGISSSIACANCGRGRN</sequence>
<organism evidence="2 3">
    <name type="scientific">Panagrolaimus davidi</name>
    <dbReference type="NCBI Taxonomy" id="227884"/>
    <lineage>
        <taxon>Eukaryota</taxon>
        <taxon>Metazoa</taxon>
        <taxon>Ecdysozoa</taxon>
        <taxon>Nematoda</taxon>
        <taxon>Chromadorea</taxon>
        <taxon>Rhabditida</taxon>
        <taxon>Tylenchina</taxon>
        <taxon>Panagrolaimomorpha</taxon>
        <taxon>Panagrolaimoidea</taxon>
        <taxon>Panagrolaimidae</taxon>
        <taxon>Panagrolaimus</taxon>
    </lineage>
</organism>
<keyword evidence="1" id="KW-0732">Signal</keyword>
<accession>A0A914Q6Q8</accession>
<dbReference type="WBParaSite" id="PDA_v2.g2710.t1">
    <property type="protein sequence ID" value="PDA_v2.g2710.t1"/>
    <property type="gene ID" value="PDA_v2.g2710"/>
</dbReference>
<reference evidence="3" key="1">
    <citation type="submission" date="2022-11" db="UniProtKB">
        <authorList>
            <consortium name="WormBaseParasite"/>
        </authorList>
    </citation>
    <scope>IDENTIFICATION</scope>
</reference>
<dbReference type="AlphaFoldDB" id="A0A914Q6Q8"/>
<proteinExistence type="predicted"/>
<evidence type="ECO:0000313" key="2">
    <source>
        <dbReference type="Proteomes" id="UP000887578"/>
    </source>
</evidence>
<dbReference type="Proteomes" id="UP000887578">
    <property type="component" value="Unplaced"/>
</dbReference>
<evidence type="ECO:0000256" key="1">
    <source>
        <dbReference type="SAM" id="SignalP"/>
    </source>
</evidence>
<evidence type="ECO:0000313" key="3">
    <source>
        <dbReference type="WBParaSite" id="PDA_v2.g2710.t1"/>
    </source>
</evidence>